<name>G7H687_9ACTN</name>
<comment type="pathway">
    <text evidence="2">Amino-acid biosynthesis; L-serine biosynthesis; L-serine from 3-phospho-D-glycerate: step 3/3.</text>
</comment>
<dbReference type="PANTHER" id="PTHR43344">
    <property type="entry name" value="PHOSPHOSERINE PHOSPHATASE"/>
    <property type="match status" value="1"/>
</dbReference>
<dbReference type="Proteomes" id="UP000035088">
    <property type="component" value="Unassembled WGS sequence"/>
</dbReference>
<keyword evidence="8" id="KW-0460">Magnesium</keyword>
<proteinExistence type="inferred from homology"/>
<dbReference type="GO" id="GO:0000287">
    <property type="term" value="F:magnesium ion binding"/>
    <property type="evidence" value="ECO:0007669"/>
    <property type="project" value="TreeGrafter"/>
</dbReference>
<evidence type="ECO:0000256" key="11">
    <source>
        <dbReference type="ARBA" id="ARBA00048523"/>
    </source>
</evidence>
<comment type="catalytic activity">
    <reaction evidence="10">
        <text>O-phospho-L-serine + H2O = L-serine + phosphate</text>
        <dbReference type="Rhea" id="RHEA:21208"/>
        <dbReference type="ChEBI" id="CHEBI:15377"/>
        <dbReference type="ChEBI" id="CHEBI:33384"/>
        <dbReference type="ChEBI" id="CHEBI:43474"/>
        <dbReference type="ChEBI" id="CHEBI:57524"/>
        <dbReference type="EC" id="3.1.3.3"/>
    </reaction>
</comment>
<dbReference type="Gene3D" id="3.40.50.1000">
    <property type="entry name" value="HAD superfamily/HAD-like"/>
    <property type="match status" value="1"/>
</dbReference>
<evidence type="ECO:0000256" key="5">
    <source>
        <dbReference type="ARBA" id="ARBA00022605"/>
    </source>
</evidence>
<dbReference type="InterPro" id="IPR023214">
    <property type="entry name" value="HAD_sf"/>
</dbReference>
<sequence length="305" mass="32836">MLESWNNGAAKAALVDFVEGSAQSVPVDERVAVFDNDGTLWCEKPAYIQLDYLVRRAADQVAADPSLATDPAYAAAQSGDLAWFGNAVEKHYNGDDSDLKTMAAALLKANAAATTDEFASRVAAFFADGTHPTLDRPYRACGYAPMIELLRYTEANGFTNYIVSGGGRDFMRPVTGELYGIPPERVVGSSVGVTYGDGDIAVTDKFEFMDDGPGKPVAIWSHIGRRPILAVGNSNGDLQMLEYATAGSRPSLGVLVRHDDPDREFDYIAGAEQALEQAAHRGWTVASIRDDWRTVFAGEAMPGAR</sequence>
<dbReference type="SUPFAM" id="SSF56784">
    <property type="entry name" value="HAD-like"/>
    <property type="match status" value="1"/>
</dbReference>
<evidence type="ECO:0000256" key="7">
    <source>
        <dbReference type="ARBA" id="ARBA00022801"/>
    </source>
</evidence>
<evidence type="ECO:0000256" key="9">
    <source>
        <dbReference type="ARBA" id="ARBA00023299"/>
    </source>
</evidence>
<reference evidence="12 13" key="1">
    <citation type="submission" date="2011-11" db="EMBL/GenBank/DDBJ databases">
        <title>Whole genome shotgun sequence of Gordonia araii NBRC 100433.</title>
        <authorList>
            <person name="Yoshida Y."/>
            <person name="Hosoyama A."/>
            <person name="Tsuchikane K."/>
            <person name="Katsumata H."/>
            <person name="Yamazaki S."/>
            <person name="Fujita N."/>
        </authorList>
    </citation>
    <scope>NUCLEOTIDE SEQUENCE [LARGE SCALE GENOMIC DNA]</scope>
    <source>
        <strain evidence="12 13">NBRC 100433</strain>
    </source>
</reference>
<evidence type="ECO:0000313" key="13">
    <source>
        <dbReference type="Proteomes" id="UP000035088"/>
    </source>
</evidence>
<comment type="caution">
    <text evidence="12">The sequence shown here is derived from an EMBL/GenBank/DDBJ whole genome shotgun (WGS) entry which is preliminary data.</text>
</comment>
<dbReference type="GO" id="GO:0005737">
    <property type="term" value="C:cytoplasm"/>
    <property type="evidence" value="ECO:0007669"/>
    <property type="project" value="TreeGrafter"/>
</dbReference>
<evidence type="ECO:0000256" key="4">
    <source>
        <dbReference type="ARBA" id="ARBA00012640"/>
    </source>
</evidence>
<keyword evidence="13" id="KW-1185">Reference proteome</keyword>
<dbReference type="Pfam" id="PF12710">
    <property type="entry name" value="HAD"/>
    <property type="match status" value="1"/>
</dbReference>
<dbReference type="STRING" id="1073574.GOARA_068_00210"/>
<dbReference type="RefSeq" id="WP_007323437.1">
    <property type="nucleotide sequence ID" value="NZ_BAEE01000068.1"/>
</dbReference>
<keyword evidence="9" id="KW-0718">Serine biosynthesis</keyword>
<gene>
    <name evidence="12" type="ORF">GOARA_068_00210</name>
</gene>
<comment type="catalytic activity">
    <reaction evidence="11">
        <text>O-phospho-D-serine + H2O = D-serine + phosphate</text>
        <dbReference type="Rhea" id="RHEA:24873"/>
        <dbReference type="ChEBI" id="CHEBI:15377"/>
        <dbReference type="ChEBI" id="CHEBI:35247"/>
        <dbReference type="ChEBI" id="CHEBI:43474"/>
        <dbReference type="ChEBI" id="CHEBI:58680"/>
        <dbReference type="EC" id="3.1.3.3"/>
    </reaction>
</comment>
<dbReference type="InterPro" id="IPR036412">
    <property type="entry name" value="HAD-like_sf"/>
</dbReference>
<evidence type="ECO:0000256" key="3">
    <source>
        <dbReference type="ARBA" id="ARBA00009184"/>
    </source>
</evidence>
<keyword evidence="5" id="KW-0028">Amino-acid biosynthesis</keyword>
<dbReference type="EMBL" id="BAEE01000068">
    <property type="protein sequence ID" value="GAB11362.1"/>
    <property type="molecule type" value="Genomic_DNA"/>
</dbReference>
<dbReference type="AlphaFoldDB" id="G7H687"/>
<evidence type="ECO:0000256" key="1">
    <source>
        <dbReference type="ARBA" id="ARBA00001946"/>
    </source>
</evidence>
<dbReference type="InterPro" id="IPR050582">
    <property type="entry name" value="HAD-like_SerB"/>
</dbReference>
<dbReference type="GO" id="GO:0006564">
    <property type="term" value="P:L-serine biosynthetic process"/>
    <property type="evidence" value="ECO:0007669"/>
    <property type="project" value="UniProtKB-KW"/>
</dbReference>
<protein>
    <recommendedName>
        <fullName evidence="4">phosphoserine phosphatase</fullName>
        <ecNumber evidence="4">3.1.3.3</ecNumber>
    </recommendedName>
</protein>
<dbReference type="PANTHER" id="PTHR43344:SF2">
    <property type="entry name" value="PHOSPHOSERINE PHOSPHATASE"/>
    <property type="match status" value="1"/>
</dbReference>
<comment type="cofactor">
    <cofactor evidence="1">
        <name>Mg(2+)</name>
        <dbReference type="ChEBI" id="CHEBI:18420"/>
    </cofactor>
</comment>
<evidence type="ECO:0000256" key="6">
    <source>
        <dbReference type="ARBA" id="ARBA00022723"/>
    </source>
</evidence>
<evidence type="ECO:0000256" key="2">
    <source>
        <dbReference type="ARBA" id="ARBA00005135"/>
    </source>
</evidence>
<comment type="similarity">
    <text evidence="3">Belongs to the HAD-like hydrolase superfamily. SerB family.</text>
</comment>
<dbReference type="CDD" id="cd01427">
    <property type="entry name" value="HAD_like"/>
    <property type="match status" value="1"/>
</dbReference>
<keyword evidence="6" id="KW-0479">Metal-binding</keyword>
<evidence type="ECO:0000313" key="12">
    <source>
        <dbReference type="EMBL" id="GAB11362.1"/>
    </source>
</evidence>
<dbReference type="GO" id="GO:0036424">
    <property type="term" value="F:L-phosphoserine phosphatase activity"/>
    <property type="evidence" value="ECO:0007669"/>
    <property type="project" value="TreeGrafter"/>
</dbReference>
<accession>G7H687</accession>
<evidence type="ECO:0000256" key="10">
    <source>
        <dbReference type="ARBA" id="ARBA00048138"/>
    </source>
</evidence>
<dbReference type="EC" id="3.1.3.3" evidence="4"/>
<evidence type="ECO:0000256" key="8">
    <source>
        <dbReference type="ARBA" id="ARBA00022842"/>
    </source>
</evidence>
<dbReference type="OrthoDB" id="9799365at2"/>
<organism evidence="12 13">
    <name type="scientific">Gordonia araii NBRC 100433</name>
    <dbReference type="NCBI Taxonomy" id="1073574"/>
    <lineage>
        <taxon>Bacteria</taxon>
        <taxon>Bacillati</taxon>
        <taxon>Actinomycetota</taxon>
        <taxon>Actinomycetes</taxon>
        <taxon>Mycobacteriales</taxon>
        <taxon>Gordoniaceae</taxon>
        <taxon>Gordonia</taxon>
    </lineage>
</organism>
<keyword evidence="7" id="KW-0378">Hydrolase</keyword>